<evidence type="ECO:0000256" key="18">
    <source>
        <dbReference type="SAM" id="Phobius"/>
    </source>
</evidence>
<dbReference type="OrthoDB" id="9796305at2"/>
<dbReference type="InterPro" id="IPR005467">
    <property type="entry name" value="His_kinase_dom"/>
</dbReference>
<evidence type="ECO:0000259" key="21">
    <source>
        <dbReference type="PROSITE" id="PS50894"/>
    </source>
</evidence>
<dbReference type="SMART" id="SM00387">
    <property type="entry name" value="HATPase_c"/>
    <property type="match status" value="1"/>
</dbReference>
<dbReference type="Gene3D" id="3.40.50.2300">
    <property type="match status" value="1"/>
</dbReference>
<comment type="subcellular location">
    <subcellularLocation>
        <location evidence="2">Cell membrane</location>
        <topology evidence="2">Multi-pass membrane protein</topology>
    </subcellularLocation>
</comment>
<dbReference type="InterPro" id="IPR036097">
    <property type="entry name" value="HisK_dim/P_sf"/>
</dbReference>
<feature type="transmembrane region" description="Helical" evidence="18">
    <location>
        <begin position="37"/>
        <end position="60"/>
    </location>
</feature>
<evidence type="ECO:0000256" key="2">
    <source>
        <dbReference type="ARBA" id="ARBA00004651"/>
    </source>
</evidence>
<evidence type="ECO:0000256" key="13">
    <source>
        <dbReference type="ARBA" id="ARBA00023136"/>
    </source>
</evidence>
<dbReference type="PRINTS" id="PR00344">
    <property type="entry name" value="BCTRLSENSOR"/>
</dbReference>
<evidence type="ECO:0000256" key="17">
    <source>
        <dbReference type="PROSITE-ProRule" id="PRU00169"/>
    </source>
</evidence>
<keyword evidence="5 17" id="KW-0597">Phosphoprotein</keyword>
<dbReference type="InterPro" id="IPR036641">
    <property type="entry name" value="HPT_dom_sf"/>
</dbReference>
<evidence type="ECO:0000259" key="20">
    <source>
        <dbReference type="PROSITE" id="PS50110"/>
    </source>
</evidence>
<evidence type="ECO:0000256" key="9">
    <source>
        <dbReference type="ARBA" id="ARBA00022840"/>
    </source>
</evidence>
<keyword evidence="12" id="KW-0843">Virulence</keyword>
<feature type="transmembrane region" description="Helical" evidence="18">
    <location>
        <begin position="366"/>
        <end position="391"/>
    </location>
</feature>
<keyword evidence="8" id="KW-0547">Nucleotide-binding</keyword>
<dbReference type="EC" id="2.7.13.3" evidence="3"/>
<dbReference type="EMBL" id="PJRP01000004">
    <property type="protein sequence ID" value="PLQ00389.1"/>
    <property type="molecule type" value="Genomic_DNA"/>
</dbReference>
<dbReference type="PANTHER" id="PTHR45339:SF1">
    <property type="entry name" value="HYBRID SIGNAL TRANSDUCTION HISTIDINE KINASE J"/>
    <property type="match status" value="1"/>
</dbReference>
<dbReference type="InterPro" id="IPR003594">
    <property type="entry name" value="HATPase_dom"/>
</dbReference>
<feature type="domain" description="Response regulatory" evidence="20">
    <location>
        <begin position="912"/>
        <end position="1026"/>
    </location>
</feature>
<dbReference type="InterPro" id="IPR004358">
    <property type="entry name" value="Sig_transdc_His_kin-like_C"/>
</dbReference>
<dbReference type="Gene3D" id="1.20.120.160">
    <property type="entry name" value="HPT domain"/>
    <property type="match status" value="1"/>
</dbReference>
<reference evidence="22 23" key="1">
    <citation type="submission" date="2017-12" db="EMBL/GenBank/DDBJ databases">
        <title>Genome sequence of the active heterotrophic nitrifier-denitrifier, Cupriavidus pauculus UM1.</title>
        <authorList>
            <person name="Putonti C."/>
            <person name="Castignetti D."/>
        </authorList>
    </citation>
    <scope>NUCLEOTIDE SEQUENCE [LARGE SCALE GENOMIC DNA]</scope>
    <source>
        <strain evidence="22 23">UM1</strain>
    </source>
</reference>
<dbReference type="AlphaFoldDB" id="A0A2N5CDU0"/>
<feature type="modified residue" description="4-aspartylphosphate" evidence="17">
    <location>
        <position position="961"/>
    </location>
</feature>
<name>A0A2N5CDU0_9BURK</name>
<dbReference type="CDD" id="cd17546">
    <property type="entry name" value="REC_hyHK_CKI1_RcsC-like"/>
    <property type="match status" value="1"/>
</dbReference>
<feature type="modified residue" description="Phosphohistidine" evidence="16">
    <location>
        <position position="1080"/>
    </location>
</feature>
<dbReference type="Gene3D" id="3.30.565.10">
    <property type="entry name" value="Histidine kinase-like ATPase, C-terminal domain"/>
    <property type="match status" value="1"/>
</dbReference>
<dbReference type="SUPFAM" id="SSF47384">
    <property type="entry name" value="Homodimeric domain of signal transducing histidine kinase"/>
    <property type="match status" value="1"/>
</dbReference>
<sequence>MCACAAILPSLPDVPMSATPLPPSHSEIHLLRHHQRWLLVAGGGLLTLALAVAMGIAIWTDIRDYIGEGRTAYSASKAMLVQEMHRRQAAMHSNVVRAELVWAATDQTRRTDDFKQGLLLSRRDPALVEQLVLGVVSPTQPADRFARYLAFSERLAYTMTANAREYGMPFAGYFINPQHSFVSMAWPQSGWAQSGLPSTAPARAGDIVAVMRRLSVDMQGLHRRAAEARSRGDRPIVWDGPFDDLLSGQRAVKLVAPAFDRGQMFGIFVSSVPVAQIAGWLHAGSHDGSFMVFDASGGLLGSAAGRHGVDAGLPTRVWMSGVWKERLESSDYVFRDGVFSISESLPNTDWSVVYAFSWKTILLARAGFLASHIAGAALLLALLWILIFAYLRNVMNPLLLRSQEVFDREALNRTIVDAAPSGLCLISKESGQVLLGNRALAVYACKDRPIERKLLDLGGGASCERQSDAGRVGQAQELTVTTVTGEVRHLLVNAVHTRFLSEAALLCSVTDITEHKQLEESLVQARRTAEMASRATSTFLATMSHEIRTPLNGMLGNLELLGHSSLDALQRDRLATIDRSSRVLLELVGDILDYSKIAAGQLQLERVRFDLIELLEETLSMLLPAAREKALKVDYEIGRHVARHYIGDPVRVRQILANLLSNAVKFTEAGHVMVGLRVDSPHPSGLPVVVLNVSDTGIGIPASLQTKLFHPFEQGDPSMTRRYGGTGLGLALCHRLCQAMGGSIELESQPDHGTSIVVSLPLDVAGDGELVERLPSIDIGIACEDPLWRAHLQGHINSWGPICRALPAMQAAHAHGPALMVIDRGSLNISEAESSPEHPTSRILLLDNGPREPLVQGGDILVSRYALAGLYQAIRLAQASTTQLEAPDVSRAPDIPAALRRFDAPSNPEDIRVLVVEDHPVNRVLLGNQLEMLGVTPVLAADAREALQYFAQGAFDVMLTDLSMPDIDGYMLAKMLRAQGATLPIIAVTAHASREHTAQCKDVGIDDVLVKPVALQLLARAIERCTGGQSKALRRRPTSDGQDTSGRVLPLLKATTEASLSKLRSSSLPRDLERVLSELHSIKGAFAMQGQEDVVRACQDLENACRARTMVGFDQRIAALQSLVANAMERLRQQSHENPSCC</sequence>
<evidence type="ECO:0000256" key="10">
    <source>
        <dbReference type="ARBA" id="ARBA00022989"/>
    </source>
</evidence>
<evidence type="ECO:0000256" key="16">
    <source>
        <dbReference type="PROSITE-ProRule" id="PRU00110"/>
    </source>
</evidence>
<keyword evidence="13 18" id="KW-0472">Membrane</keyword>
<evidence type="ECO:0000256" key="3">
    <source>
        <dbReference type="ARBA" id="ARBA00012438"/>
    </source>
</evidence>
<dbReference type="GO" id="GO:0005524">
    <property type="term" value="F:ATP binding"/>
    <property type="evidence" value="ECO:0007669"/>
    <property type="project" value="UniProtKB-KW"/>
</dbReference>
<dbReference type="SMART" id="SM00448">
    <property type="entry name" value="REC"/>
    <property type="match status" value="1"/>
</dbReference>
<evidence type="ECO:0000256" key="1">
    <source>
        <dbReference type="ARBA" id="ARBA00000085"/>
    </source>
</evidence>
<dbReference type="InterPro" id="IPR036890">
    <property type="entry name" value="HATPase_C_sf"/>
</dbReference>
<dbReference type="PROSITE" id="PS50109">
    <property type="entry name" value="HIS_KIN"/>
    <property type="match status" value="1"/>
</dbReference>
<keyword evidence="7" id="KW-0732">Signal</keyword>
<organism evidence="22 23">
    <name type="scientific">Cupriavidus pauculus</name>
    <dbReference type="NCBI Taxonomy" id="82633"/>
    <lineage>
        <taxon>Bacteria</taxon>
        <taxon>Pseudomonadati</taxon>
        <taxon>Pseudomonadota</taxon>
        <taxon>Betaproteobacteria</taxon>
        <taxon>Burkholderiales</taxon>
        <taxon>Burkholderiaceae</taxon>
        <taxon>Cupriavidus</taxon>
    </lineage>
</organism>
<dbReference type="Proteomes" id="UP000234341">
    <property type="component" value="Unassembled WGS sequence"/>
</dbReference>
<comment type="caution">
    <text evidence="22">The sequence shown here is derived from an EMBL/GenBank/DDBJ whole genome shotgun (WGS) entry which is preliminary data.</text>
</comment>
<evidence type="ECO:0000256" key="8">
    <source>
        <dbReference type="ARBA" id="ARBA00022741"/>
    </source>
</evidence>
<keyword evidence="6 18" id="KW-0812">Transmembrane</keyword>
<keyword evidence="11" id="KW-0902">Two-component regulatory system</keyword>
<dbReference type="GO" id="GO:0000155">
    <property type="term" value="F:phosphorelay sensor kinase activity"/>
    <property type="evidence" value="ECO:0007669"/>
    <property type="project" value="InterPro"/>
</dbReference>
<dbReference type="Gene3D" id="3.30.450.20">
    <property type="entry name" value="PAS domain"/>
    <property type="match status" value="1"/>
</dbReference>
<protein>
    <recommendedName>
        <fullName evidence="15">Virulence sensor protein BvgS</fullName>
        <ecNumber evidence="3">2.7.13.3</ecNumber>
    </recommendedName>
</protein>
<dbReference type="Pfam" id="PF01627">
    <property type="entry name" value="Hpt"/>
    <property type="match status" value="1"/>
</dbReference>
<evidence type="ECO:0000256" key="14">
    <source>
        <dbReference type="ARBA" id="ARBA00058004"/>
    </source>
</evidence>
<keyword evidence="10 18" id="KW-1133">Transmembrane helix</keyword>
<dbReference type="Pfam" id="PF02518">
    <property type="entry name" value="HATPase_c"/>
    <property type="match status" value="1"/>
</dbReference>
<dbReference type="Pfam" id="PF00072">
    <property type="entry name" value="Response_reg"/>
    <property type="match status" value="1"/>
</dbReference>
<dbReference type="PROSITE" id="PS50110">
    <property type="entry name" value="RESPONSE_REGULATORY"/>
    <property type="match status" value="1"/>
</dbReference>
<evidence type="ECO:0000259" key="19">
    <source>
        <dbReference type="PROSITE" id="PS50109"/>
    </source>
</evidence>
<dbReference type="PROSITE" id="PS50894">
    <property type="entry name" value="HPT"/>
    <property type="match status" value="1"/>
</dbReference>
<dbReference type="CDD" id="cd00082">
    <property type="entry name" value="HisKA"/>
    <property type="match status" value="1"/>
</dbReference>
<gene>
    <name evidence="22" type="ORF">CYJ10_12215</name>
</gene>
<dbReference type="SUPFAM" id="SSF55874">
    <property type="entry name" value="ATPase domain of HSP90 chaperone/DNA topoisomerase II/histidine kinase"/>
    <property type="match status" value="1"/>
</dbReference>
<dbReference type="SUPFAM" id="SSF52172">
    <property type="entry name" value="CheY-like"/>
    <property type="match status" value="1"/>
</dbReference>
<dbReference type="Gene3D" id="1.10.287.130">
    <property type="match status" value="1"/>
</dbReference>
<dbReference type="InterPro" id="IPR008207">
    <property type="entry name" value="Sig_transdc_His_kin_Hpt_dom"/>
</dbReference>
<evidence type="ECO:0000313" key="23">
    <source>
        <dbReference type="Proteomes" id="UP000234341"/>
    </source>
</evidence>
<dbReference type="PANTHER" id="PTHR45339">
    <property type="entry name" value="HYBRID SIGNAL TRANSDUCTION HISTIDINE KINASE J"/>
    <property type="match status" value="1"/>
</dbReference>
<proteinExistence type="predicted"/>
<evidence type="ECO:0000256" key="12">
    <source>
        <dbReference type="ARBA" id="ARBA00023026"/>
    </source>
</evidence>
<dbReference type="SUPFAM" id="SSF47226">
    <property type="entry name" value="Histidine-containing phosphotransfer domain, HPT domain"/>
    <property type="match status" value="1"/>
</dbReference>
<keyword evidence="4" id="KW-1003">Cell membrane</keyword>
<evidence type="ECO:0000256" key="4">
    <source>
        <dbReference type="ARBA" id="ARBA00022475"/>
    </source>
</evidence>
<evidence type="ECO:0000256" key="7">
    <source>
        <dbReference type="ARBA" id="ARBA00022729"/>
    </source>
</evidence>
<feature type="domain" description="Histidine kinase" evidence="19">
    <location>
        <begin position="542"/>
        <end position="764"/>
    </location>
</feature>
<feature type="domain" description="HPt" evidence="21">
    <location>
        <begin position="1041"/>
        <end position="1138"/>
    </location>
</feature>
<comment type="catalytic activity">
    <reaction evidence="1">
        <text>ATP + protein L-histidine = ADP + protein N-phospho-L-histidine.</text>
        <dbReference type="EC" id="2.7.13.3"/>
    </reaction>
</comment>
<dbReference type="Pfam" id="PF00512">
    <property type="entry name" value="HisKA"/>
    <property type="match status" value="1"/>
</dbReference>
<dbReference type="GO" id="GO:0005886">
    <property type="term" value="C:plasma membrane"/>
    <property type="evidence" value="ECO:0007669"/>
    <property type="project" value="UniProtKB-SubCell"/>
</dbReference>
<evidence type="ECO:0000256" key="5">
    <source>
        <dbReference type="ARBA" id="ARBA00022553"/>
    </source>
</evidence>
<evidence type="ECO:0000256" key="15">
    <source>
        <dbReference type="ARBA" id="ARBA00070152"/>
    </source>
</evidence>
<dbReference type="InterPro" id="IPR011006">
    <property type="entry name" value="CheY-like_superfamily"/>
</dbReference>
<dbReference type="CDD" id="cd16922">
    <property type="entry name" value="HATPase_EvgS-ArcB-TorS-like"/>
    <property type="match status" value="1"/>
</dbReference>
<dbReference type="SMART" id="SM00388">
    <property type="entry name" value="HisKA"/>
    <property type="match status" value="1"/>
</dbReference>
<dbReference type="FunFam" id="3.30.565.10:FF:000010">
    <property type="entry name" value="Sensor histidine kinase RcsC"/>
    <property type="match status" value="1"/>
</dbReference>
<keyword evidence="9" id="KW-0067">ATP-binding</keyword>
<evidence type="ECO:0000256" key="11">
    <source>
        <dbReference type="ARBA" id="ARBA00023012"/>
    </source>
</evidence>
<comment type="function">
    <text evidence="14">Member of the two-component regulatory system BvgS/BvgA. Phosphorylates BvgA via a four-step phosphorelay in response to environmental signals.</text>
</comment>
<dbReference type="InterPro" id="IPR001789">
    <property type="entry name" value="Sig_transdc_resp-reg_receiver"/>
</dbReference>
<accession>A0A2N5CDU0</accession>
<dbReference type="InterPro" id="IPR003661">
    <property type="entry name" value="HisK_dim/P_dom"/>
</dbReference>
<evidence type="ECO:0000256" key="6">
    <source>
        <dbReference type="ARBA" id="ARBA00022692"/>
    </source>
</evidence>
<evidence type="ECO:0000313" key="22">
    <source>
        <dbReference type="EMBL" id="PLQ00389.1"/>
    </source>
</evidence>